<dbReference type="OrthoDB" id="1939092at2759"/>
<sequence>MRRMKRGKDDQKLMGPLFPRVHINDLQKGGQRAPPRNKMALYEDLSFHSQRFTSGSAWLPPLPPNNCCNLVSSMLSSQCGDQESSSCFPNSLASPHLAEKLHSYSCLNQNRRQHLRKETDENPKVSKNSQVSAAYPASILSNGCASSSPFSLEKISEQFKGEKACLTQKQSNSWADDLSSLEIVSCSTASLGESHNSPDRPENVNEFHEDPGSGSSRVEDVDRNGDFSDISRVDSIFTFGCIP</sequence>
<dbReference type="GO" id="GO:2000028">
    <property type="term" value="P:regulation of photoperiodism, flowering"/>
    <property type="evidence" value="ECO:0007669"/>
    <property type="project" value="InterPro"/>
</dbReference>
<gene>
    <name evidence="2" type="ORF">F0562_024888</name>
</gene>
<dbReference type="Proteomes" id="UP000325577">
    <property type="component" value="Linkage Group LG13"/>
</dbReference>
<feature type="compositionally biased region" description="Basic and acidic residues" evidence="1">
    <location>
        <begin position="196"/>
        <end position="228"/>
    </location>
</feature>
<evidence type="ECO:0000313" key="2">
    <source>
        <dbReference type="EMBL" id="KAA8540974.1"/>
    </source>
</evidence>
<dbReference type="AlphaFoldDB" id="A0A5J5BE46"/>
<proteinExistence type="predicted"/>
<reference evidence="2 3" key="1">
    <citation type="submission" date="2019-09" db="EMBL/GenBank/DDBJ databases">
        <title>A chromosome-level genome assembly of the Chinese tupelo Nyssa sinensis.</title>
        <authorList>
            <person name="Yang X."/>
            <person name="Kang M."/>
            <person name="Yang Y."/>
            <person name="Xiong H."/>
            <person name="Wang M."/>
            <person name="Zhang Z."/>
            <person name="Wang Z."/>
            <person name="Wu H."/>
            <person name="Ma T."/>
            <person name="Liu J."/>
            <person name="Xi Z."/>
        </authorList>
    </citation>
    <scope>NUCLEOTIDE SEQUENCE [LARGE SCALE GENOMIC DNA]</scope>
    <source>
        <strain evidence="2">J267</strain>
        <tissue evidence="2">Leaf</tissue>
    </source>
</reference>
<dbReference type="InterPro" id="IPR039319">
    <property type="entry name" value="ELF3-like"/>
</dbReference>
<feature type="region of interest" description="Disordered" evidence="1">
    <location>
        <begin position="190"/>
        <end position="228"/>
    </location>
</feature>
<protein>
    <submittedName>
        <fullName evidence="2">Uncharacterized protein</fullName>
    </submittedName>
</protein>
<dbReference type="PANTHER" id="PTHR34281:SF24">
    <property type="entry name" value="PROTEIN EARLY FLOWERING 3-LIKE"/>
    <property type="match status" value="1"/>
</dbReference>
<evidence type="ECO:0000313" key="3">
    <source>
        <dbReference type="Proteomes" id="UP000325577"/>
    </source>
</evidence>
<evidence type="ECO:0000256" key="1">
    <source>
        <dbReference type="SAM" id="MobiDB-lite"/>
    </source>
</evidence>
<dbReference type="PANTHER" id="PTHR34281">
    <property type="entry name" value="PROTEIN EARLY FLOWERING 3"/>
    <property type="match status" value="1"/>
</dbReference>
<name>A0A5J5BE46_9ASTE</name>
<dbReference type="EMBL" id="CM018036">
    <property type="protein sequence ID" value="KAA8540974.1"/>
    <property type="molecule type" value="Genomic_DNA"/>
</dbReference>
<keyword evidence="3" id="KW-1185">Reference proteome</keyword>
<organism evidence="2 3">
    <name type="scientific">Nyssa sinensis</name>
    <dbReference type="NCBI Taxonomy" id="561372"/>
    <lineage>
        <taxon>Eukaryota</taxon>
        <taxon>Viridiplantae</taxon>
        <taxon>Streptophyta</taxon>
        <taxon>Embryophyta</taxon>
        <taxon>Tracheophyta</taxon>
        <taxon>Spermatophyta</taxon>
        <taxon>Magnoliopsida</taxon>
        <taxon>eudicotyledons</taxon>
        <taxon>Gunneridae</taxon>
        <taxon>Pentapetalae</taxon>
        <taxon>asterids</taxon>
        <taxon>Cornales</taxon>
        <taxon>Nyssaceae</taxon>
        <taxon>Nyssa</taxon>
    </lineage>
</organism>
<accession>A0A5J5BE46</accession>